<feature type="region of interest" description="Disordered" evidence="1">
    <location>
        <begin position="27"/>
        <end position="50"/>
    </location>
</feature>
<proteinExistence type="predicted"/>
<reference evidence="2" key="1">
    <citation type="journal article" date="2023" name="GigaByte">
        <title>Genome assembly of the bearded iris, Iris pallida Lam.</title>
        <authorList>
            <person name="Bruccoleri R.E."/>
            <person name="Oakeley E.J."/>
            <person name="Faust A.M.E."/>
            <person name="Altorfer M."/>
            <person name="Dessus-Babus S."/>
            <person name="Burckhardt D."/>
            <person name="Oertli M."/>
            <person name="Naumann U."/>
            <person name="Petersen F."/>
            <person name="Wong J."/>
        </authorList>
    </citation>
    <scope>NUCLEOTIDE SEQUENCE</scope>
    <source>
        <strain evidence="2">GSM-AAB239-AS_SAM_17_03QT</strain>
    </source>
</reference>
<dbReference type="AlphaFoldDB" id="A0AAX6DRA0"/>
<evidence type="ECO:0000313" key="3">
    <source>
        <dbReference type="Proteomes" id="UP001140949"/>
    </source>
</evidence>
<feature type="compositionally biased region" description="Basic and acidic residues" evidence="1">
    <location>
        <begin position="30"/>
        <end position="48"/>
    </location>
</feature>
<evidence type="ECO:0000256" key="1">
    <source>
        <dbReference type="SAM" id="MobiDB-lite"/>
    </source>
</evidence>
<keyword evidence="3" id="KW-1185">Reference proteome</keyword>
<sequence length="135" mass="15551">MFILIYNCFPYTRLFWRREMNGSANVHRGKHEDLSDEYSRGDGKDEKKRGNRMIHGVQKLQVRILPLMIMAISCTWLASSMASTINKSSYTRNKKAEIISSTGPPPFRDCPVFLPDFLGGIRRPNGFFMQTTPPY</sequence>
<gene>
    <name evidence="2" type="ORF">M6B38_231950</name>
</gene>
<comment type="caution">
    <text evidence="2">The sequence shown here is derived from an EMBL/GenBank/DDBJ whole genome shotgun (WGS) entry which is preliminary data.</text>
</comment>
<evidence type="ECO:0000313" key="2">
    <source>
        <dbReference type="EMBL" id="KAJ6794324.1"/>
    </source>
</evidence>
<protein>
    <recommendedName>
        <fullName evidence="4">Transmembrane protein</fullName>
    </recommendedName>
</protein>
<name>A0AAX6DRA0_IRIPA</name>
<accession>A0AAX6DRA0</accession>
<dbReference type="Proteomes" id="UP001140949">
    <property type="component" value="Unassembled WGS sequence"/>
</dbReference>
<dbReference type="EMBL" id="JANAVB010042420">
    <property type="protein sequence ID" value="KAJ6794324.1"/>
    <property type="molecule type" value="Genomic_DNA"/>
</dbReference>
<reference evidence="2" key="2">
    <citation type="submission" date="2023-04" db="EMBL/GenBank/DDBJ databases">
        <authorList>
            <person name="Bruccoleri R.E."/>
            <person name="Oakeley E.J."/>
            <person name="Faust A.-M."/>
            <person name="Dessus-Babus S."/>
            <person name="Altorfer M."/>
            <person name="Burckhardt D."/>
            <person name="Oertli M."/>
            <person name="Naumann U."/>
            <person name="Petersen F."/>
            <person name="Wong J."/>
        </authorList>
    </citation>
    <scope>NUCLEOTIDE SEQUENCE</scope>
    <source>
        <strain evidence="2">GSM-AAB239-AS_SAM_17_03QT</strain>
        <tissue evidence="2">Leaf</tissue>
    </source>
</reference>
<evidence type="ECO:0008006" key="4">
    <source>
        <dbReference type="Google" id="ProtNLM"/>
    </source>
</evidence>
<organism evidence="2 3">
    <name type="scientific">Iris pallida</name>
    <name type="common">Sweet iris</name>
    <dbReference type="NCBI Taxonomy" id="29817"/>
    <lineage>
        <taxon>Eukaryota</taxon>
        <taxon>Viridiplantae</taxon>
        <taxon>Streptophyta</taxon>
        <taxon>Embryophyta</taxon>
        <taxon>Tracheophyta</taxon>
        <taxon>Spermatophyta</taxon>
        <taxon>Magnoliopsida</taxon>
        <taxon>Liliopsida</taxon>
        <taxon>Asparagales</taxon>
        <taxon>Iridaceae</taxon>
        <taxon>Iridoideae</taxon>
        <taxon>Irideae</taxon>
        <taxon>Iris</taxon>
    </lineage>
</organism>